<dbReference type="SUPFAM" id="SSF63829">
    <property type="entry name" value="Calcium-dependent phosphotriesterase"/>
    <property type="match status" value="1"/>
</dbReference>
<accession>A0ABT6APP4</accession>
<reference evidence="1 2" key="1">
    <citation type="submission" date="2023-03" db="EMBL/GenBank/DDBJ databases">
        <title>Draft assemblies of triclosan tolerant bacteria isolated from returned activated sludge.</title>
        <authorList>
            <person name="Van Hamelsveld S."/>
        </authorList>
    </citation>
    <scope>NUCLEOTIDE SEQUENCE [LARGE SCALE GENOMIC DNA]</scope>
    <source>
        <strain evidence="1 2">GW210010_S58</strain>
    </source>
</reference>
<dbReference type="InterPro" id="IPR015943">
    <property type="entry name" value="WD40/YVTN_repeat-like_dom_sf"/>
</dbReference>
<dbReference type="Gene3D" id="2.130.10.10">
    <property type="entry name" value="YVTN repeat-like/Quinoprotein amine dehydrogenase"/>
    <property type="match status" value="1"/>
</dbReference>
<organism evidence="1 2">
    <name type="scientific">Cupriavidus basilensis</name>
    <dbReference type="NCBI Taxonomy" id="68895"/>
    <lineage>
        <taxon>Bacteria</taxon>
        <taxon>Pseudomonadati</taxon>
        <taxon>Pseudomonadota</taxon>
        <taxon>Betaproteobacteria</taxon>
        <taxon>Burkholderiales</taxon>
        <taxon>Burkholderiaceae</taxon>
        <taxon>Cupriavidus</taxon>
    </lineage>
</organism>
<evidence type="ECO:0000313" key="2">
    <source>
        <dbReference type="Proteomes" id="UP001216674"/>
    </source>
</evidence>
<dbReference type="Proteomes" id="UP001216674">
    <property type="component" value="Unassembled WGS sequence"/>
</dbReference>
<dbReference type="RefSeq" id="WP_276265468.1">
    <property type="nucleotide sequence ID" value="NZ_JARJLM010000268.1"/>
</dbReference>
<name>A0ABT6APP4_9BURK</name>
<dbReference type="EMBL" id="JARJLM010000268">
    <property type="protein sequence ID" value="MDF3834373.1"/>
    <property type="molecule type" value="Genomic_DNA"/>
</dbReference>
<gene>
    <name evidence="1" type="ORF">P3W85_15630</name>
</gene>
<protein>
    <recommendedName>
        <fullName evidence="3">SMP-30/Gluconolactonase/LRE-like region domain-containing protein</fullName>
    </recommendedName>
</protein>
<comment type="caution">
    <text evidence="1">The sequence shown here is derived from an EMBL/GenBank/DDBJ whole genome shotgun (WGS) entry which is preliminary data.</text>
</comment>
<evidence type="ECO:0008006" key="3">
    <source>
        <dbReference type="Google" id="ProtNLM"/>
    </source>
</evidence>
<proteinExistence type="predicted"/>
<keyword evidence="2" id="KW-1185">Reference proteome</keyword>
<evidence type="ECO:0000313" key="1">
    <source>
        <dbReference type="EMBL" id="MDF3834373.1"/>
    </source>
</evidence>
<sequence>MKKKNCSLVLLAALCMPRRHPNQEKLTSHYRNVLRHILLSAALGLSALSVSQPSTAQELFIGDLGDNSIKGFDVAGGTYLGAFVPSGTAGLKGPIGMIFTGGKLVVVNQNIDTNLSGEILQFDSTTGTFVGKLVASSDRNAPFFPQGIVRGGPDQGFYLADVGIKNGQCANQGNIKEYDAAGAFLGNLDQHRFTAEFHPRGVVFGPDGLLYVSTIGCLDPTDPHFSPIAGYILRFNASTKAFVDVFASNSTVPDLHRPEGLVFDSAGNLWVTSFRANTSDIDKILKLDGRTGALLDKLMLWTPPAPRAYAQAIIFGPGGNLYIPITGGDATTAGQVRRCNPTTKHCDVIVPANSSGGALQKPWFLIFRKSDAATLNYEDKD</sequence>